<dbReference type="SUPFAM" id="SSF48452">
    <property type="entry name" value="TPR-like"/>
    <property type="match status" value="1"/>
</dbReference>
<dbReference type="InterPro" id="IPR039340">
    <property type="entry name" value="Tfc4/TFIIIC-102/Sfc4"/>
</dbReference>
<dbReference type="GO" id="GO:0000127">
    <property type="term" value="C:transcription factor TFIIIC complex"/>
    <property type="evidence" value="ECO:0007669"/>
    <property type="project" value="TreeGrafter"/>
</dbReference>
<keyword evidence="1" id="KW-0802">TPR repeat</keyword>
<feature type="repeat" description="TPR" evidence="1">
    <location>
        <begin position="118"/>
        <end position="151"/>
    </location>
</feature>
<dbReference type="InterPro" id="IPR019734">
    <property type="entry name" value="TPR_rpt"/>
</dbReference>
<dbReference type="SMART" id="SM00028">
    <property type="entry name" value="TPR"/>
    <property type="match status" value="5"/>
</dbReference>
<evidence type="ECO:0000313" key="3">
    <source>
        <dbReference type="Proteomes" id="UP000177457"/>
    </source>
</evidence>
<accession>A0A1F6MPA9</accession>
<dbReference type="PROSITE" id="PS50293">
    <property type="entry name" value="TPR_REGION"/>
    <property type="match status" value="1"/>
</dbReference>
<dbReference type="EMBL" id="MFQE01000024">
    <property type="protein sequence ID" value="OGH73476.1"/>
    <property type="molecule type" value="Genomic_DNA"/>
</dbReference>
<dbReference type="Pfam" id="PF13432">
    <property type="entry name" value="TPR_16"/>
    <property type="match status" value="1"/>
</dbReference>
<dbReference type="PANTHER" id="PTHR23082">
    <property type="entry name" value="TRANSCRIPTION INITIATION FACTOR IIIC TFIIIC , POLYPEPTIDE 3-RELATED"/>
    <property type="match status" value="1"/>
</dbReference>
<dbReference type="Pfam" id="PF13181">
    <property type="entry name" value="TPR_8"/>
    <property type="match status" value="1"/>
</dbReference>
<dbReference type="Proteomes" id="UP000177457">
    <property type="component" value="Unassembled WGS sequence"/>
</dbReference>
<dbReference type="AlphaFoldDB" id="A0A1F6MPA9"/>
<organism evidence="2 3">
    <name type="scientific">Candidatus Magasanikbacteria bacterium RIFCSPHIGHO2_02_FULL_51_14</name>
    <dbReference type="NCBI Taxonomy" id="1798683"/>
    <lineage>
        <taxon>Bacteria</taxon>
        <taxon>Candidatus Magasanikiibacteriota</taxon>
    </lineage>
</organism>
<gene>
    <name evidence="2" type="ORF">A3C90_03660</name>
</gene>
<dbReference type="STRING" id="1798683.A3C90_03660"/>
<feature type="repeat" description="TPR" evidence="1">
    <location>
        <begin position="220"/>
        <end position="253"/>
    </location>
</feature>
<proteinExistence type="predicted"/>
<protein>
    <submittedName>
        <fullName evidence="2">Uncharacterized protein</fullName>
    </submittedName>
</protein>
<dbReference type="GO" id="GO:0006383">
    <property type="term" value="P:transcription by RNA polymerase III"/>
    <property type="evidence" value="ECO:0007669"/>
    <property type="project" value="InterPro"/>
</dbReference>
<comment type="caution">
    <text evidence="2">The sequence shown here is derived from an EMBL/GenBank/DDBJ whole genome shotgun (WGS) entry which is preliminary data.</text>
</comment>
<evidence type="ECO:0000313" key="2">
    <source>
        <dbReference type="EMBL" id="OGH73476.1"/>
    </source>
</evidence>
<evidence type="ECO:0000256" key="1">
    <source>
        <dbReference type="PROSITE-ProRule" id="PRU00339"/>
    </source>
</evidence>
<feature type="repeat" description="TPR" evidence="1">
    <location>
        <begin position="152"/>
        <end position="185"/>
    </location>
</feature>
<dbReference type="PROSITE" id="PS50005">
    <property type="entry name" value="TPR"/>
    <property type="match status" value="3"/>
</dbReference>
<dbReference type="InterPro" id="IPR011990">
    <property type="entry name" value="TPR-like_helical_dom_sf"/>
</dbReference>
<reference evidence="2 3" key="1">
    <citation type="journal article" date="2016" name="Nat. Commun.">
        <title>Thousands of microbial genomes shed light on interconnected biogeochemical processes in an aquifer system.</title>
        <authorList>
            <person name="Anantharaman K."/>
            <person name="Brown C.T."/>
            <person name="Hug L.A."/>
            <person name="Sharon I."/>
            <person name="Castelle C.J."/>
            <person name="Probst A.J."/>
            <person name="Thomas B.C."/>
            <person name="Singh A."/>
            <person name="Wilkins M.J."/>
            <person name="Karaoz U."/>
            <person name="Brodie E.L."/>
            <person name="Williams K.H."/>
            <person name="Hubbard S.S."/>
            <person name="Banfield J.F."/>
        </authorList>
    </citation>
    <scope>NUCLEOTIDE SEQUENCE [LARGE SCALE GENOMIC DNA]</scope>
</reference>
<name>A0A1F6MPA9_9BACT</name>
<dbReference type="Gene3D" id="1.25.40.10">
    <property type="entry name" value="Tetratricopeptide repeat domain"/>
    <property type="match status" value="2"/>
</dbReference>
<sequence length="301" mass="34360">MSSGIIPLILILLALGVLLSIIVRKFPQLAILDVDNIPEVKEKKKKNEFFKKRAEQHAVLSLTELSKRLRPFLQMLKEIQLRFRKYVGKVELEVLKIAREKRTKKAAEVPVAERKQELDVLLREARQAFEENNLEKAEELFISAIRVDPKHADAYRGLGDVYLEQTQYDEAEESYQFALKLNPDDDGVYVKLGELAEQRGDTAKAIEYIQQAALLNDQLASRFTKLSDLLFSLEQYGAAFEAAKQALLIEPENPKYLDSVAELAILSGDKKTAEEAYQRLRMVNPENQKLDALKDKINKMA</sequence>
<dbReference type="PANTHER" id="PTHR23082:SF0">
    <property type="entry name" value="GENERAL TRANSCRIPTION FACTOR 3C POLYPEPTIDE 3"/>
    <property type="match status" value="1"/>
</dbReference>